<dbReference type="EC" id="2.8.1.12" evidence="4"/>
<comment type="similarity">
    <text evidence="4">Belongs to the MoaE family. MOCS2B subfamily.</text>
</comment>
<dbReference type="Pfam" id="PF02391">
    <property type="entry name" value="MoaE"/>
    <property type="match status" value="1"/>
</dbReference>
<dbReference type="CDD" id="cd00756">
    <property type="entry name" value="MoaE"/>
    <property type="match status" value="1"/>
</dbReference>
<feature type="binding site" evidence="4">
    <location>
        <begin position="217"/>
        <end position="219"/>
    </location>
    <ligand>
        <name>substrate</name>
    </ligand>
</feature>
<evidence type="ECO:0000313" key="6">
    <source>
        <dbReference type="Proteomes" id="UP000031036"/>
    </source>
</evidence>
<dbReference type="GO" id="GO:0030366">
    <property type="term" value="F:molybdopterin synthase activity"/>
    <property type="evidence" value="ECO:0007669"/>
    <property type="project" value="UniProtKB-UniRule"/>
</dbReference>
<dbReference type="OrthoDB" id="5531344at2759"/>
<dbReference type="SUPFAM" id="SSF54690">
    <property type="entry name" value="Molybdopterin synthase subunit MoaE"/>
    <property type="match status" value="1"/>
</dbReference>
<dbReference type="OMA" id="AREDCHI"/>
<evidence type="ECO:0000256" key="4">
    <source>
        <dbReference type="HAMAP-Rule" id="MF_03052"/>
    </source>
</evidence>
<dbReference type="GO" id="GO:0006777">
    <property type="term" value="P:Mo-molybdopterin cofactor biosynthetic process"/>
    <property type="evidence" value="ECO:0007669"/>
    <property type="project" value="UniProtKB-UniRule"/>
</dbReference>
<sequence>MLTELRTVCNLANRIFFLTLDRETCLERRIQRIDYDPPDEPGYFEQVVWSAYQQHLSNALEMAHETDRLAFVDVVNMGTTNEDIADKLLADFSVDLVRIQRDPIDIDDAVSFVTVPASGATSVFVGTTRSTFEDKKVVRLEYEAYDEMANKEMRRVCNMVRQRFPEVKRVAIIHRIGVVAVGEASVVIATSAPHRGDAIRATEAAIDELKRRVPIWKKEVYSDGTCSWKENKESKYVNGTASDCDRDR</sequence>
<gene>
    <name evidence="5" type="primary">Mocs2</name>
    <name evidence="5" type="ORF">Tcan_14800</name>
</gene>
<dbReference type="PANTHER" id="PTHR23404">
    <property type="entry name" value="MOLYBDOPTERIN SYNTHASE RELATED"/>
    <property type="match status" value="1"/>
</dbReference>
<dbReference type="HAMAP" id="MF_03052">
    <property type="entry name" value="MOC2B"/>
    <property type="match status" value="1"/>
</dbReference>
<keyword evidence="3 4" id="KW-0501">Molybdenum cofactor biosynthesis</keyword>
<feature type="binding site" evidence="4">
    <location>
        <position position="210"/>
    </location>
    <ligand>
        <name>substrate</name>
    </ligand>
</feature>
<comment type="function">
    <text evidence="4">Catalytic subunit of the molybdopterin synthase complex, a complex that catalyzes the conversion of precursor Z into molybdopterin. Acts by mediating the incorporation of 2 sulfur atoms from thiocarboxylated MOCS2A into precursor Z to generate a dithiolene group.</text>
</comment>
<comment type="caution">
    <text evidence="5">The sequence shown here is derived from an EMBL/GenBank/DDBJ whole genome shotgun (WGS) entry which is preliminary data.</text>
</comment>
<name>A0A0B2W540_TOXCA</name>
<dbReference type="EMBL" id="JPKZ01000195">
    <property type="protein sequence ID" value="KHN88677.1"/>
    <property type="molecule type" value="Genomic_DNA"/>
</dbReference>
<dbReference type="InterPro" id="IPR028888">
    <property type="entry name" value="MOCS2B_euk"/>
</dbReference>
<evidence type="ECO:0000256" key="2">
    <source>
        <dbReference type="ARBA" id="ARBA00022679"/>
    </source>
</evidence>
<dbReference type="AlphaFoldDB" id="A0A0B2W540"/>
<dbReference type="UniPathway" id="UPA00344"/>
<comment type="subunit">
    <text evidence="4">Heterotetramer; composed of 2 small (MOCS2A) and 2 large (MOCS2B) subunits.</text>
</comment>
<dbReference type="Proteomes" id="UP000031036">
    <property type="component" value="Unassembled WGS sequence"/>
</dbReference>
<evidence type="ECO:0000256" key="3">
    <source>
        <dbReference type="ARBA" id="ARBA00023150"/>
    </source>
</evidence>
<dbReference type="Gene3D" id="3.90.1170.40">
    <property type="entry name" value="Molybdopterin biosynthesis MoaE subunit"/>
    <property type="match status" value="1"/>
</dbReference>
<comment type="catalytic activity">
    <reaction evidence="4">
        <text>2 [molybdopterin-synthase sulfur-carrier protein]-C-terminal-Gly-aminoethanethioate + cyclic pyranopterin phosphate + H2O = molybdopterin + 2 [molybdopterin-synthase sulfur-carrier protein]-C-terminal Gly-Gly + 2 H(+)</text>
        <dbReference type="Rhea" id="RHEA:26333"/>
        <dbReference type="Rhea" id="RHEA-COMP:12202"/>
        <dbReference type="Rhea" id="RHEA-COMP:19907"/>
        <dbReference type="ChEBI" id="CHEBI:15377"/>
        <dbReference type="ChEBI" id="CHEBI:15378"/>
        <dbReference type="ChEBI" id="CHEBI:58698"/>
        <dbReference type="ChEBI" id="CHEBI:59648"/>
        <dbReference type="ChEBI" id="CHEBI:90778"/>
        <dbReference type="ChEBI" id="CHEBI:232372"/>
        <dbReference type="EC" id="2.8.1.12"/>
    </reaction>
</comment>
<dbReference type="Gene3D" id="3.40.50.300">
    <property type="entry name" value="P-loop containing nucleotide triphosphate hydrolases"/>
    <property type="match status" value="1"/>
</dbReference>
<reference evidence="5 6" key="1">
    <citation type="submission" date="2014-11" db="EMBL/GenBank/DDBJ databases">
        <title>Genetic blueprint of the zoonotic pathogen Toxocara canis.</title>
        <authorList>
            <person name="Zhu X.-Q."/>
            <person name="Korhonen P.K."/>
            <person name="Cai H."/>
            <person name="Young N.D."/>
            <person name="Nejsum P."/>
            <person name="von Samson-Himmelstjerna G."/>
            <person name="Boag P.R."/>
            <person name="Tan P."/>
            <person name="Li Q."/>
            <person name="Min J."/>
            <person name="Yang Y."/>
            <person name="Wang X."/>
            <person name="Fang X."/>
            <person name="Hall R.S."/>
            <person name="Hofmann A."/>
            <person name="Sternberg P.W."/>
            <person name="Jex A.R."/>
            <person name="Gasser R.B."/>
        </authorList>
    </citation>
    <scope>NUCLEOTIDE SEQUENCE [LARGE SCALE GENOMIC DNA]</scope>
    <source>
        <strain evidence="5">PN_DK_2014</strain>
    </source>
</reference>
<keyword evidence="1 4" id="KW-0963">Cytoplasm</keyword>
<comment type="pathway">
    <text evidence="4">Cofactor biosynthesis; molybdopterin biosynthesis.</text>
</comment>
<keyword evidence="2 4" id="KW-0808">Transferase</keyword>
<feature type="binding site" evidence="4">
    <location>
        <begin position="194"/>
        <end position="195"/>
    </location>
    <ligand>
        <name>substrate</name>
    </ligand>
</feature>
<protein>
    <recommendedName>
        <fullName evidence="4">Molybdopterin synthase catalytic subunit</fullName>
        <ecNumber evidence="4">2.8.1.12</ecNumber>
    </recommendedName>
    <alternativeName>
        <fullName evidence="4">Molybdenum cofactor synthesis protein 2 large subunit</fullName>
    </alternativeName>
    <alternativeName>
        <fullName evidence="4">Molybdenum cofactor synthesis protein 2B</fullName>
        <shortName evidence="4">MOCS2B</shortName>
    </alternativeName>
</protein>
<comment type="subcellular location">
    <subcellularLocation>
        <location evidence="4">Cytoplasm</location>
    </subcellularLocation>
</comment>
<organism evidence="5 6">
    <name type="scientific">Toxocara canis</name>
    <name type="common">Canine roundworm</name>
    <dbReference type="NCBI Taxonomy" id="6265"/>
    <lineage>
        <taxon>Eukaryota</taxon>
        <taxon>Metazoa</taxon>
        <taxon>Ecdysozoa</taxon>
        <taxon>Nematoda</taxon>
        <taxon>Chromadorea</taxon>
        <taxon>Rhabditida</taxon>
        <taxon>Spirurina</taxon>
        <taxon>Ascaridomorpha</taxon>
        <taxon>Ascaridoidea</taxon>
        <taxon>Toxocaridae</taxon>
        <taxon>Toxocara</taxon>
    </lineage>
</organism>
<dbReference type="InterPro" id="IPR027417">
    <property type="entry name" value="P-loop_NTPase"/>
</dbReference>
<accession>A0A0B2W540</accession>
<dbReference type="FunFam" id="3.90.1170.40:FF:000002">
    <property type="entry name" value="Molybdopterin synthase catalytic subunit"/>
    <property type="match status" value="1"/>
</dbReference>
<keyword evidence="6" id="KW-1185">Reference proteome</keyword>
<dbReference type="STRING" id="6265.A0A0B2W540"/>
<dbReference type="GO" id="GO:1990140">
    <property type="term" value="C:molybdopterin synthase complex"/>
    <property type="evidence" value="ECO:0007669"/>
    <property type="project" value="UniProtKB-UniRule"/>
</dbReference>
<evidence type="ECO:0000313" key="5">
    <source>
        <dbReference type="EMBL" id="KHN88677.1"/>
    </source>
</evidence>
<proteinExistence type="inferred from homology"/>
<dbReference type="InterPro" id="IPR003448">
    <property type="entry name" value="Mopterin_biosynth_MoaE"/>
</dbReference>
<dbReference type="SUPFAM" id="SSF52540">
    <property type="entry name" value="P-loop containing nucleoside triphosphate hydrolases"/>
    <property type="match status" value="1"/>
</dbReference>
<evidence type="ECO:0000256" key="1">
    <source>
        <dbReference type="ARBA" id="ARBA00022490"/>
    </source>
</evidence>
<dbReference type="InterPro" id="IPR036563">
    <property type="entry name" value="MoaE_sf"/>
</dbReference>